<dbReference type="SUPFAM" id="SSF48371">
    <property type="entry name" value="ARM repeat"/>
    <property type="match status" value="1"/>
</dbReference>
<dbReference type="InterPro" id="IPR001313">
    <property type="entry name" value="Pumilio_RNA-bd_rpt"/>
</dbReference>
<evidence type="ECO:0000256" key="5">
    <source>
        <dbReference type="PROSITE-ProRule" id="PRU00317"/>
    </source>
</evidence>
<gene>
    <name evidence="7" type="ORF">GSCOC_T00014517001</name>
</gene>
<dbReference type="GO" id="GO:0006417">
    <property type="term" value="P:regulation of translation"/>
    <property type="evidence" value="ECO:0007669"/>
    <property type="project" value="UniProtKB-KW"/>
</dbReference>
<feature type="repeat" description="Pumilio" evidence="5">
    <location>
        <begin position="450"/>
        <end position="486"/>
    </location>
</feature>
<feature type="repeat" description="Pumilio" evidence="5">
    <location>
        <begin position="376"/>
        <end position="414"/>
    </location>
</feature>
<dbReference type="SMART" id="SM00025">
    <property type="entry name" value="Pumilio"/>
    <property type="match status" value="8"/>
</dbReference>
<keyword evidence="3" id="KW-0694">RNA-binding</keyword>
<protein>
    <recommendedName>
        <fullName evidence="6">PUM-HD domain-containing protein</fullName>
    </recommendedName>
</protein>
<dbReference type="InParanoid" id="A0A068TLR0"/>
<dbReference type="PANTHER" id="PTHR12537:SF129">
    <property type="entry name" value="PUMILIO HOMOLOG 15-LIKE"/>
    <property type="match status" value="1"/>
</dbReference>
<proteinExistence type="predicted"/>
<dbReference type="GO" id="GO:0003729">
    <property type="term" value="F:mRNA binding"/>
    <property type="evidence" value="ECO:0007669"/>
    <property type="project" value="TreeGrafter"/>
</dbReference>
<reference evidence="8" key="1">
    <citation type="journal article" date="2014" name="Science">
        <title>The coffee genome provides insight into the convergent evolution of caffeine biosynthesis.</title>
        <authorList>
            <person name="Denoeud F."/>
            <person name="Carretero-Paulet L."/>
            <person name="Dereeper A."/>
            <person name="Droc G."/>
            <person name="Guyot R."/>
            <person name="Pietrella M."/>
            <person name="Zheng C."/>
            <person name="Alberti A."/>
            <person name="Anthony F."/>
            <person name="Aprea G."/>
            <person name="Aury J.M."/>
            <person name="Bento P."/>
            <person name="Bernard M."/>
            <person name="Bocs S."/>
            <person name="Campa C."/>
            <person name="Cenci A."/>
            <person name="Combes M.C."/>
            <person name="Crouzillat D."/>
            <person name="Da Silva C."/>
            <person name="Daddiego L."/>
            <person name="De Bellis F."/>
            <person name="Dussert S."/>
            <person name="Garsmeur O."/>
            <person name="Gayraud T."/>
            <person name="Guignon V."/>
            <person name="Jahn K."/>
            <person name="Jamilloux V."/>
            <person name="Joet T."/>
            <person name="Labadie K."/>
            <person name="Lan T."/>
            <person name="Leclercq J."/>
            <person name="Lepelley M."/>
            <person name="Leroy T."/>
            <person name="Li L.T."/>
            <person name="Librado P."/>
            <person name="Lopez L."/>
            <person name="Munoz A."/>
            <person name="Noel B."/>
            <person name="Pallavicini A."/>
            <person name="Perrotta G."/>
            <person name="Poncet V."/>
            <person name="Pot D."/>
            <person name="Priyono X."/>
            <person name="Rigoreau M."/>
            <person name="Rouard M."/>
            <person name="Rozas J."/>
            <person name="Tranchant-Dubreuil C."/>
            <person name="VanBuren R."/>
            <person name="Zhang Q."/>
            <person name="Andrade A.C."/>
            <person name="Argout X."/>
            <person name="Bertrand B."/>
            <person name="de Kochko A."/>
            <person name="Graziosi G."/>
            <person name="Henry R.J."/>
            <person name="Jayarama X."/>
            <person name="Ming R."/>
            <person name="Nagai C."/>
            <person name="Rounsley S."/>
            <person name="Sankoff D."/>
            <person name="Giuliano G."/>
            <person name="Albert V.A."/>
            <person name="Wincker P."/>
            <person name="Lashermes P."/>
        </authorList>
    </citation>
    <scope>NUCLEOTIDE SEQUENCE [LARGE SCALE GENOMIC DNA]</scope>
    <source>
        <strain evidence="8">cv. DH200-94</strain>
    </source>
</reference>
<dbReference type="GO" id="GO:0005737">
    <property type="term" value="C:cytoplasm"/>
    <property type="evidence" value="ECO:0007669"/>
    <property type="project" value="TreeGrafter"/>
</dbReference>
<dbReference type="PROSITE" id="PS50303">
    <property type="entry name" value="PUM_HD"/>
    <property type="match status" value="1"/>
</dbReference>
<evidence type="ECO:0000256" key="1">
    <source>
        <dbReference type="ARBA" id="ARBA00022737"/>
    </source>
</evidence>
<evidence type="ECO:0000256" key="3">
    <source>
        <dbReference type="ARBA" id="ARBA00022884"/>
    </source>
</evidence>
<feature type="repeat" description="Pumilio" evidence="5">
    <location>
        <begin position="339"/>
        <end position="375"/>
    </location>
</feature>
<accession>A0A068TLR0</accession>
<dbReference type="AlphaFoldDB" id="A0A068TLR0"/>
<dbReference type="Pfam" id="PF00806">
    <property type="entry name" value="PUF"/>
    <property type="match status" value="8"/>
</dbReference>
<dbReference type="STRING" id="49390.A0A068TLR0"/>
<dbReference type="OrthoDB" id="668540at2759"/>
<feature type="domain" description="PUM-HD" evidence="6">
    <location>
        <begin position="282"/>
        <end position="622"/>
    </location>
</feature>
<dbReference type="Gramene" id="CDO97245">
    <property type="protein sequence ID" value="CDO97245"/>
    <property type="gene ID" value="GSCOC_T00014517001"/>
</dbReference>
<keyword evidence="2" id="KW-0810">Translation regulation</keyword>
<dbReference type="PROSITE" id="PS50302">
    <property type="entry name" value="PUM"/>
    <property type="match status" value="7"/>
</dbReference>
<evidence type="ECO:0000313" key="7">
    <source>
        <dbReference type="EMBL" id="CDO97245.1"/>
    </source>
</evidence>
<feature type="repeat" description="Pumilio" evidence="5">
    <location>
        <begin position="559"/>
        <end position="596"/>
    </location>
</feature>
<organism evidence="7 8">
    <name type="scientific">Coffea canephora</name>
    <name type="common">Robusta coffee</name>
    <dbReference type="NCBI Taxonomy" id="49390"/>
    <lineage>
        <taxon>Eukaryota</taxon>
        <taxon>Viridiplantae</taxon>
        <taxon>Streptophyta</taxon>
        <taxon>Embryophyta</taxon>
        <taxon>Tracheophyta</taxon>
        <taxon>Spermatophyta</taxon>
        <taxon>Magnoliopsida</taxon>
        <taxon>eudicotyledons</taxon>
        <taxon>Gunneridae</taxon>
        <taxon>Pentapetalae</taxon>
        <taxon>asterids</taxon>
        <taxon>lamiids</taxon>
        <taxon>Gentianales</taxon>
        <taxon>Rubiaceae</taxon>
        <taxon>Ixoroideae</taxon>
        <taxon>Gardenieae complex</taxon>
        <taxon>Bertiereae - Coffeeae clade</taxon>
        <taxon>Coffeeae</taxon>
        <taxon>Coffea</taxon>
    </lineage>
</organism>
<dbReference type="PhylomeDB" id="A0A068TLR0"/>
<sequence>MEERNQEDLEWLMARNPPPQSSPNAFGILPIPENPRTFSLPSPGNHVNRLSSLPASRSLHIPNPYHTNVALHNSANTNIHVNPNYADSFYDYLLEAEFNQLNLSTPRQTTAAAAAYGCHVGRLGSVPGKFGSIPVGSNTYVDDSSVGTAQFPLSYATTRYANNGNFQRMRIDSAVRGQLGMYIQPQYLTSVDDQVLNGNLRGSNLNNAFHDQEMDNLPRQGLVSVNRNASAFRPELGFVFPNNSGRNKINTTATLQRRERSLDGFDYDNPSLSTSFHSRCRQRGQSLSSLEELRSKIFSSLEDLRGKIFIVAKDQNGARDLQKMLAEGKPKEKEIIFSELKDHVRELMVDQFANYLAQKMFEIGNADQITELLLLVINDEHSLMAICLDMHGTRAMQKLLGHVTTPEQRSLVISALRRITVTLTKSNNGHHVVEHCLKYFPIEDKKYILDVVADNCLDIATDKSGCCVLQQCVEHARGEPRDRLIAEITANALVLSEHPYGNYVVQFIIGLRIPYITSDILSQLAGNYVSLSMNKYGSNVVEKCMKESSEEHAMQIIKEIIGSQNFLAVLQDPFGNYVAQSAFAIAKGSIRHAMINLIQMHYSYLHSHPHGKRVLARARGSKQRM</sequence>
<dbReference type="PANTHER" id="PTHR12537">
    <property type="entry name" value="RNA BINDING PROTEIN PUMILIO-RELATED"/>
    <property type="match status" value="1"/>
</dbReference>
<feature type="repeat" description="Pumilio" evidence="5">
    <location>
        <begin position="303"/>
        <end position="338"/>
    </location>
</feature>
<dbReference type="FunFam" id="1.25.10.10:FF:000237">
    <property type="entry name" value="Pumilio homolog 9"/>
    <property type="match status" value="1"/>
</dbReference>
<feature type="repeat" description="Pumilio" evidence="5">
    <location>
        <begin position="523"/>
        <end position="558"/>
    </location>
</feature>
<comment type="function">
    <text evidence="4">Sequence-specific RNA-binding protein that regulates translation and mRNA stability by binding the 3'-UTR of target mRNAs.</text>
</comment>
<dbReference type="InterPro" id="IPR011989">
    <property type="entry name" value="ARM-like"/>
</dbReference>
<dbReference type="CDD" id="cd07920">
    <property type="entry name" value="Pumilio"/>
    <property type="match status" value="1"/>
</dbReference>
<evidence type="ECO:0000256" key="2">
    <source>
        <dbReference type="ARBA" id="ARBA00022845"/>
    </source>
</evidence>
<dbReference type="EMBL" id="HG739085">
    <property type="protein sequence ID" value="CDO97245.1"/>
    <property type="molecule type" value="Genomic_DNA"/>
</dbReference>
<feature type="repeat" description="Pumilio" evidence="5">
    <location>
        <begin position="487"/>
        <end position="522"/>
    </location>
</feature>
<evidence type="ECO:0000256" key="4">
    <source>
        <dbReference type="ARBA" id="ARBA00058490"/>
    </source>
</evidence>
<name>A0A068TLR0_COFCA</name>
<keyword evidence="1" id="KW-0677">Repeat</keyword>
<dbReference type="Gene3D" id="1.25.10.10">
    <property type="entry name" value="Leucine-rich Repeat Variant"/>
    <property type="match status" value="1"/>
</dbReference>
<keyword evidence="8" id="KW-1185">Reference proteome</keyword>
<evidence type="ECO:0000259" key="6">
    <source>
        <dbReference type="PROSITE" id="PS50303"/>
    </source>
</evidence>
<evidence type="ECO:0000313" key="8">
    <source>
        <dbReference type="Proteomes" id="UP000295252"/>
    </source>
</evidence>
<dbReference type="Proteomes" id="UP000295252">
    <property type="component" value="Chromosome IV"/>
</dbReference>
<dbReference type="InterPro" id="IPR033133">
    <property type="entry name" value="PUM-HD"/>
</dbReference>
<dbReference type="InterPro" id="IPR033712">
    <property type="entry name" value="Pumilio_RNA-bd"/>
</dbReference>
<dbReference type="InterPro" id="IPR016024">
    <property type="entry name" value="ARM-type_fold"/>
</dbReference>